<reference evidence="1 2" key="1">
    <citation type="submission" date="2019-08" db="EMBL/GenBank/DDBJ databases">
        <title>The genome of the soybean aphid Biotype 1, its phylome, world population structure and adaptation to the North American continent.</title>
        <authorList>
            <person name="Giordano R."/>
            <person name="Donthu R.K."/>
            <person name="Hernandez A.G."/>
            <person name="Wright C.L."/>
            <person name="Zimin A.V."/>
        </authorList>
    </citation>
    <scope>NUCLEOTIDE SEQUENCE [LARGE SCALE GENOMIC DNA]</scope>
    <source>
        <tissue evidence="1">Whole aphids</tissue>
    </source>
</reference>
<proteinExistence type="predicted"/>
<accession>A0A6G0THN5</accession>
<dbReference type="Proteomes" id="UP000475862">
    <property type="component" value="Unassembled WGS sequence"/>
</dbReference>
<comment type="caution">
    <text evidence="1">The sequence shown here is derived from an EMBL/GenBank/DDBJ whole genome shotgun (WGS) entry which is preliminary data.</text>
</comment>
<evidence type="ECO:0000313" key="2">
    <source>
        <dbReference type="Proteomes" id="UP000475862"/>
    </source>
</evidence>
<name>A0A6G0THN5_APHGL</name>
<organism evidence="1 2">
    <name type="scientific">Aphis glycines</name>
    <name type="common">Soybean aphid</name>
    <dbReference type="NCBI Taxonomy" id="307491"/>
    <lineage>
        <taxon>Eukaryota</taxon>
        <taxon>Metazoa</taxon>
        <taxon>Ecdysozoa</taxon>
        <taxon>Arthropoda</taxon>
        <taxon>Hexapoda</taxon>
        <taxon>Insecta</taxon>
        <taxon>Pterygota</taxon>
        <taxon>Neoptera</taxon>
        <taxon>Paraneoptera</taxon>
        <taxon>Hemiptera</taxon>
        <taxon>Sternorrhyncha</taxon>
        <taxon>Aphidomorpha</taxon>
        <taxon>Aphidoidea</taxon>
        <taxon>Aphididae</taxon>
        <taxon>Aphidini</taxon>
        <taxon>Aphis</taxon>
        <taxon>Aphis</taxon>
    </lineage>
</organism>
<gene>
    <name evidence="1" type="ORF">AGLY_009626</name>
</gene>
<feature type="non-terminal residue" evidence="1">
    <location>
        <position position="1"/>
    </location>
</feature>
<evidence type="ECO:0000313" key="1">
    <source>
        <dbReference type="EMBL" id="KAE9532545.1"/>
    </source>
</evidence>
<keyword evidence="2" id="KW-1185">Reference proteome</keyword>
<dbReference type="AlphaFoldDB" id="A0A6G0THN5"/>
<protein>
    <submittedName>
        <fullName evidence="1">Uncharacterized protein</fullName>
    </submittedName>
</protein>
<dbReference type="EMBL" id="VYZN01000038">
    <property type="protein sequence ID" value="KAE9532545.1"/>
    <property type="molecule type" value="Genomic_DNA"/>
</dbReference>
<sequence length="194" mass="22415">IGQNFSKSKNCRTIGTNIISVDIYLQKSVLWTFNEGKRCNIMFVSGSIDLTLRLLSQQLDNETETKYCKVPSFSAITLLSTRMSLKLIKLIDQFDLISFSITVHGNILMHLYTSIESNEDTNIKKNTKNTILIIVENYSFLFFKTSYDSQLIRKTEEGDLLLYYFPNIILDLDYRLSIQSPQNNKQNILFIALK</sequence>